<dbReference type="EMBL" id="VXIV02000164">
    <property type="protein sequence ID" value="KAF6040234.1"/>
    <property type="molecule type" value="Genomic_DNA"/>
</dbReference>
<keyword evidence="2" id="KW-1185">Reference proteome</keyword>
<evidence type="ECO:0000313" key="1">
    <source>
        <dbReference type="EMBL" id="KAF6040234.1"/>
    </source>
</evidence>
<name>A0A7J7KPW8_BUGNE</name>
<dbReference type="Proteomes" id="UP000593567">
    <property type="component" value="Unassembled WGS sequence"/>
</dbReference>
<protein>
    <submittedName>
        <fullName evidence="1">Uncharacterized protein</fullName>
    </submittedName>
</protein>
<proteinExistence type="predicted"/>
<organism evidence="1 2">
    <name type="scientific">Bugula neritina</name>
    <name type="common">Brown bryozoan</name>
    <name type="synonym">Sertularia neritina</name>
    <dbReference type="NCBI Taxonomy" id="10212"/>
    <lineage>
        <taxon>Eukaryota</taxon>
        <taxon>Metazoa</taxon>
        <taxon>Spiralia</taxon>
        <taxon>Lophotrochozoa</taxon>
        <taxon>Bryozoa</taxon>
        <taxon>Gymnolaemata</taxon>
        <taxon>Cheilostomatida</taxon>
        <taxon>Flustrina</taxon>
        <taxon>Buguloidea</taxon>
        <taxon>Bugulidae</taxon>
        <taxon>Bugula</taxon>
    </lineage>
</organism>
<dbReference type="AlphaFoldDB" id="A0A7J7KPW8"/>
<accession>A0A7J7KPW8</accession>
<gene>
    <name evidence="1" type="ORF">EB796_001448</name>
</gene>
<comment type="caution">
    <text evidence="1">The sequence shown here is derived from an EMBL/GenBank/DDBJ whole genome shotgun (WGS) entry which is preliminary data.</text>
</comment>
<evidence type="ECO:0000313" key="2">
    <source>
        <dbReference type="Proteomes" id="UP000593567"/>
    </source>
</evidence>
<reference evidence="1" key="1">
    <citation type="submission" date="2020-06" db="EMBL/GenBank/DDBJ databases">
        <title>Draft genome of Bugula neritina, a colonial animal packing powerful symbionts and potential medicines.</title>
        <authorList>
            <person name="Rayko M."/>
        </authorList>
    </citation>
    <scope>NUCLEOTIDE SEQUENCE [LARGE SCALE GENOMIC DNA]</scope>
    <source>
        <strain evidence="1">Kwan_BN1</strain>
    </source>
</reference>
<sequence length="67" mass="7439">MITRKLKPKSIAISIKINAYFTHPGKNGCSRCTWHSILANSRELVYHMGLLVKLGVKSGDQILDIDG</sequence>